<evidence type="ECO:0000313" key="4">
    <source>
        <dbReference type="Proteomes" id="UP000593880"/>
    </source>
</evidence>
<evidence type="ECO:0000256" key="1">
    <source>
        <dbReference type="SAM" id="MobiDB-lite"/>
    </source>
</evidence>
<accession>A0A410VI05</accession>
<reference evidence="2" key="3">
    <citation type="submission" date="2022-12" db="EMBL/GenBank/DDBJ databases">
        <authorList>
            <person name="Sun Q."/>
            <person name="Zhou Y."/>
        </authorList>
    </citation>
    <scope>NUCLEOTIDE SEQUENCE</scope>
    <source>
        <strain evidence="2">CGMCC 1.15034</strain>
    </source>
</reference>
<dbReference type="Proteomes" id="UP000625079">
    <property type="component" value="Unassembled WGS sequence"/>
</dbReference>
<name>A0A410VI05_9BRAD</name>
<feature type="region of interest" description="Disordered" evidence="1">
    <location>
        <begin position="1"/>
        <end position="27"/>
    </location>
</feature>
<dbReference type="EMBL" id="BMHC01000032">
    <property type="protein sequence ID" value="GGI33647.1"/>
    <property type="molecule type" value="Genomic_DNA"/>
</dbReference>
<feature type="compositionally biased region" description="Polar residues" evidence="1">
    <location>
        <begin position="9"/>
        <end position="18"/>
    </location>
</feature>
<dbReference type="AlphaFoldDB" id="A0A410VI05"/>
<organism evidence="2 5">
    <name type="scientific">Bradyrhizobium guangdongense</name>
    <dbReference type="NCBI Taxonomy" id="1325090"/>
    <lineage>
        <taxon>Bacteria</taxon>
        <taxon>Pseudomonadati</taxon>
        <taxon>Pseudomonadota</taxon>
        <taxon>Alphaproteobacteria</taxon>
        <taxon>Hyphomicrobiales</taxon>
        <taxon>Nitrobacteraceae</taxon>
        <taxon>Bradyrhizobium</taxon>
    </lineage>
</organism>
<reference evidence="2" key="1">
    <citation type="journal article" date="2014" name="Int. J. Syst. Evol. Microbiol.">
        <title>Complete genome sequence of Corynebacterium casei LMG S-19264T (=DSM 44701T), isolated from a smear-ripened cheese.</title>
        <authorList>
            <consortium name="US DOE Joint Genome Institute (JGI-PGF)"/>
            <person name="Walter F."/>
            <person name="Albersmeier A."/>
            <person name="Kalinowski J."/>
            <person name="Ruckert C."/>
        </authorList>
    </citation>
    <scope>NUCLEOTIDE SEQUENCE</scope>
    <source>
        <strain evidence="2">CGMCC 1.15034</strain>
    </source>
</reference>
<keyword evidence="3" id="KW-0614">Plasmid</keyword>
<proteinExistence type="predicted"/>
<gene>
    <name evidence="2" type="ORF">GCM10010987_75430</name>
    <name evidence="3" type="ORF">XH86_38420</name>
</gene>
<sequence>MEAAFCSGDCSQPGSRPSVTAEPRPAGRVAERRLEIQELLELDPSDTIDAKVLLNVFERTDTMMSYGGVEALDRNARSTQSLSELAVHGAGAYQISRA</sequence>
<evidence type="ECO:0000313" key="2">
    <source>
        <dbReference type="EMBL" id="GGI33647.1"/>
    </source>
</evidence>
<evidence type="ECO:0000313" key="3">
    <source>
        <dbReference type="EMBL" id="QOZ64538.1"/>
    </source>
</evidence>
<dbReference type="Proteomes" id="UP000593880">
    <property type="component" value="Plasmid unnamed"/>
</dbReference>
<dbReference type="EMBL" id="CP030058">
    <property type="protein sequence ID" value="QOZ64538.1"/>
    <property type="molecule type" value="Genomic_DNA"/>
</dbReference>
<geneLocation type="plasmid" evidence="3 4">
    <name>unnamed</name>
</geneLocation>
<protein>
    <submittedName>
        <fullName evidence="2">Uncharacterized protein</fullName>
    </submittedName>
</protein>
<reference evidence="3 4" key="2">
    <citation type="submission" date="2018-06" db="EMBL/GenBank/DDBJ databases">
        <title>Comparative genomics of rhizobia nodulating Arachis hypogaea in China.</title>
        <authorList>
            <person name="Li Y."/>
        </authorList>
    </citation>
    <scope>NUCLEOTIDE SEQUENCE [LARGE SCALE GENOMIC DNA]</scope>
    <source>
        <strain evidence="3 4">CCBAU 51658</strain>
        <plasmid evidence="3 4">unnamed</plasmid>
    </source>
</reference>
<evidence type="ECO:0000313" key="5">
    <source>
        <dbReference type="Proteomes" id="UP000625079"/>
    </source>
</evidence>
<keyword evidence="4" id="KW-1185">Reference proteome</keyword>